<reference evidence="1" key="1">
    <citation type="journal article" date="2019" name="bioRxiv">
        <title>The Genome of the Zebra Mussel, Dreissena polymorpha: A Resource for Invasive Species Research.</title>
        <authorList>
            <person name="McCartney M.A."/>
            <person name="Auch B."/>
            <person name="Kono T."/>
            <person name="Mallez S."/>
            <person name="Zhang Y."/>
            <person name="Obille A."/>
            <person name="Becker A."/>
            <person name="Abrahante J.E."/>
            <person name="Garbe J."/>
            <person name="Badalamenti J.P."/>
            <person name="Herman A."/>
            <person name="Mangelson H."/>
            <person name="Liachko I."/>
            <person name="Sullivan S."/>
            <person name="Sone E.D."/>
            <person name="Koren S."/>
            <person name="Silverstein K.A.T."/>
            <person name="Beckman K.B."/>
            <person name="Gohl D.M."/>
        </authorList>
    </citation>
    <scope>NUCLEOTIDE SEQUENCE</scope>
    <source>
        <strain evidence="1">Duluth1</strain>
        <tissue evidence="1">Whole animal</tissue>
    </source>
</reference>
<evidence type="ECO:0000313" key="2">
    <source>
        <dbReference type="Proteomes" id="UP000828390"/>
    </source>
</evidence>
<protein>
    <submittedName>
        <fullName evidence="1">Uncharacterized protein</fullName>
    </submittedName>
</protein>
<gene>
    <name evidence="1" type="ORF">DPMN_093271</name>
</gene>
<sequence>MLEEEICDLTNDGQQAEQEVWGARQLFSILTSADQRLMPTLKWSLIGFCKRKVI</sequence>
<proteinExistence type="predicted"/>
<accession>A0A9D4R1K9</accession>
<name>A0A9D4R1K9_DREPO</name>
<organism evidence="1 2">
    <name type="scientific">Dreissena polymorpha</name>
    <name type="common">Zebra mussel</name>
    <name type="synonym">Mytilus polymorpha</name>
    <dbReference type="NCBI Taxonomy" id="45954"/>
    <lineage>
        <taxon>Eukaryota</taxon>
        <taxon>Metazoa</taxon>
        <taxon>Spiralia</taxon>
        <taxon>Lophotrochozoa</taxon>
        <taxon>Mollusca</taxon>
        <taxon>Bivalvia</taxon>
        <taxon>Autobranchia</taxon>
        <taxon>Heteroconchia</taxon>
        <taxon>Euheterodonta</taxon>
        <taxon>Imparidentia</taxon>
        <taxon>Neoheterodontei</taxon>
        <taxon>Myida</taxon>
        <taxon>Dreissenoidea</taxon>
        <taxon>Dreissenidae</taxon>
        <taxon>Dreissena</taxon>
    </lineage>
</organism>
<reference evidence="1" key="2">
    <citation type="submission" date="2020-11" db="EMBL/GenBank/DDBJ databases">
        <authorList>
            <person name="McCartney M.A."/>
            <person name="Auch B."/>
            <person name="Kono T."/>
            <person name="Mallez S."/>
            <person name="Becker A."/>
            <person name="Gohl D.M."/>
            <person name="Silverstein K.A.T."/>
            <person name="Koren S."/>
            <person name="Bechman K.B."/>
            <person name="Herman A."/>
            <person name="Abrahante J.E."/>
            <person name="Garbe J."/>
        </authorList>
    </citation>
    <scope>NUCLEOTIDE SEQUENCE</scope>
    <source>
        <strain evidence="1">Duluth1</strain>
        <tissue evidence="1">Whole animal</tissue>
    </source>
</reference>
<dbReference type="EMBL" id="JAIWYP010000003">
    <property type="protein sequence ID" value="KAH3850798.1"/>
    <property type="molecule type" value="Genomic_DNA"/>
</dbReference>
<dbReference type="Proteomes" id="UP000828390">
    <property type="component" value="Unassembled WGS sequence"/>
</dbReference>
<dbReference type="AlphaFoldDB" id="A0A9D4R1K9"/>
<comment type="caution">
    <text evidence="1">The sequence shown here is derived from an EMBL/GenBank/DDBJ whole genome shotgun (WGS) entry which is preliminary data.</text>
</comment>
<keyword evidence="2" id="KW-1185">Reference proteome</keyword>
<evidence type="ECO:0000313" key="1">
    <source>
        <dbReference type="EMBL" id="KAH3850798.1"/>
    </source>
</evidence>